<reference evidence="7" key="1">
    <citation type="submission" date="2019-06" db="EMBL/GenBank/DDBJ databases">
        <authorList>
            <person name="Zheng W."/>
        </authorList>
    </citation>
    <scope>NUCLEOTIDE SEQUENCE</scope>
    <source>
        <strain evidence="7">QDHG01</strain>
    </source>
</reference>
<keyword evidence="4" id="KW-0206">Cytoskeleton</keyword>
<name>A0A8J8T6T5_HALGN</name>
<comment type="subcellular location">
    <subcellularLocation>
        <location evidence="1">Cytoplasm</location>
        <location evidence="1">Cytoskeleton</location>
    </subcellularLocation>
</comment>
<evidence type="ECO:0000256" key="6">
    <source>
        <dbReference type="RuleBase" id="RU000487"/>
    </source>
</evidence>
<dbReference type="InterPro" id="IPR004000">
    <property type="entry name" value="Actin"/>
</dbReference>
<evidence type="ECO:0000256" key="1">
    <source>
        <dbReference type="ARBA" id="ARBA00004245"/>
    </source>
</evidence>
<dbReference type="Gene3D" id="3.30.420.40">
    <property type="match status" value="2"/>
</dbReference>
<comment type="similarity">
    <text evidence="6">Belongs to the actin family.</text>
</comment>
<sequence length="416" mass="47472">MTAIQERLKKMEIFFDQKEYLVIDHGTGFIKAGFSGEDLPRLIVPAVVGTHQVPVDPSQVTAGPPGTEPNQPKIVHAFGNAAFQQRATHELNFPIRRGIIEDFDSMIHLWKHIFDELNLDPKNVNVLLTDSPLNTKENKQRMTQIMFEHFRVESLAIMNTSVLSLFSTGKTTGMVVECGEGVSYTVPVFEGYAMPHAIHKLDIAGQDITNELIRQLKEDHVPINQNHFEYVRDMKEQMCSVALNYEHAIHSRDPLNEEQRSYELPDEKGIIQVGHQKRFRATEIIFNPRLIGSEVSGLANIAFQAIEKCDNDLKINLYNNIVLSGGTTLLPGFHERFDYEIRKEAREGPKEQRDKAWVPVKTDINVFADLHRKHAAWIGGSMMASFSTFQDMTIKREEFDNMDSDKHTLVLKRTIY</sequence>
<dbReference type="PANTHER" id="PTHR11937">
    <property type="entry name" value="ACTIN"/>
    <property type="match status" value="1"/>
</dbReference>
<evidence type="ECO:0000256" key="4">
    <source>
        <dbReference type="ARBA" id="ARBA00023212"/>
    </source>
</evidence>
<comment type="catalytic activity">
    <reaction evidence="5">
        <text>ATP + H2O = ADP + phosphate + H(+)</text>
        <dbReference type="Rhea" id="RHEA:13065"/>
        <dbReference type="ChEBI" id="CHEBI:15377"/>
        <dbReference type="ChEBI" id="CHEBI:15378"/>
        <dbReference type="ChEBI" id="CHEBI:30616"/>
        <dbReference type="ChEBI" id="CHEBI:43474"/>
        <dbReference type="ChEBI" id="CHEBI:456216"/>
    </reaction>
</comment>
<dbReference type="Pfam" id="PF00022">
    <property type="entry name" value="Actin"/>
    <property type="match status" value="2"/>
</dbReference>
<dbReference type="OrthoDB" id="306308at2759"/>
<dbReference type="SUPFAM" id="SSF53067">
    <property type="entry name" value="Actin-like ATPase domain"/>
    <property type="match status" value="2"/>
</dbReference>
<gene>
    <name evidence="7" type="ORF">FGO68_gene2772</name>
</gene>
<dbReference type="PRINTS" id="PR00190">
    <property type="entry name" value="ACTIN"/>
</dbReference>
<dbReference type="EMBL" id="RRYP01003408">
    <property type="protein sequence ID" value="TNV83825.1"/>
    <property type="molecule type" value="Genomic_DNA"/>
</dbReference>
<dbReference type="SMART" id="SM00268">
    <property type="entry name" value="ACTIN"/>
    <property type="match status" value="1"/>
</dbReference>
<dbReference type="InterPro" id="IPR043129">
    <property type="entry name" value="ATPase_NBD"/>
</dbReference>
<accession>A0A8J8T6T5</accession>
<dbReference type="GO" id="GO:0005856">
    <property type="term" value="C:cytoskeleton"/>
    <property type="evidence" value="ECO:0007669"/>
    <property type="project" value="UniProtKB-SubCell"/>
</dbReference>
<proteinExistence type="inferred from homology"/>
<organism evidence="7 8">
    <name type="scientific">Halteria grandinella</name>
    <dbReference type="NCBI Taxonomy" id="5974"/>
    <lineage>
        <taxon>Eukaryota</taxon>
        <taxon>Sar</taxon>
        <taxon>Alveolata</taxon>
        <taxon>Ciliophora</taxon>
        <taxon>Intramacronucleata</taxon>
        <taxon>Spirotrichea</taxon>
        <taxon>Stichotrichia</taxon>
        <taxon>Sporadotrichida</taxon>
        <taxon>Halteriidae</taxon>
        <taxon>Halteria</taxon>
    </lineage>
</organism>
<protein>
    <recommendedName>
        <fullName evidence="2">Actin, cytoplasmic</fullName>
    </recommendedName>
</protein>
<dbReference type="Proteomes" id="UP000785679">
    <property type="component" value="Unassembled WGS sequence"/>
</dbReference>
<evidence type="ECO:0000256" key="2">
    <source>
        <dbReference type="ARBA" id="ARBA00020098"/>
    </source>
</evidence>
<comment type="caution">
    <text evidence="7">The sequence shown here is derived from an EMBL/GenBank/DDBJ whole genome shotgun (WGS) entry which is preliminary data.</text>
</comment>
<evidence type="ECO:0000256" key="5">
    <source>
        <dbReference type="ARBA" id="ARBA00049360"/>
    </source>
</evidence>
<dbReference type="FunFam" id="3.30.420.40:FF:000050">
    <property type="entry name" value="Actin, alpha skeletal muscle"/>
    <property type="match status" value="1"/>
</dbReference>
<evidence type="ECO:0000313" key="8">
    <source>
        <dbReference type="Proteomes" id="UP000785679"/>
    </source>
</evidence>
<dbReference type="AlphaFoldDB" id="A0A8J8T6T5"/>
<evidence type="ECO:0000256" key="3">
    <source>
        <dbReference type="ARBA" id="ARBA00022490"/>
    </source>
</evidence>
<dbReference type="Gene3D" id="3.90.640.10">
    <property type="entry name" value="Actin, Chain A, domain 4"/>
    <property type="match status" value="1"/>
</dbReference>
<keyword evidence="8" id="KW-1185">Reference proteome</keyword>
<keyword evidence="3" id="KW-0963">Cytoplasm</keyword>
<evidence type="ECO:0000313" key="7">
    <source>
        <dbReference type="EMBL" id="TNV83825.1"/>
    </source>
</evidence>